<dbReference type="EMBL" id="LODT01000037">
    <property type="protein sequence ID" value="KYQ90650.1"/>
    <property type="molecule type" value="Genomic_DNA"/>
</dbReference>
<evidence type="ECO:0000313" key="6">
    <source>
        <dbReference type="EMBL" id="KYQ90650.1"/>
    </source>
</evidence>
<comment type="similarity">
    <text evidence="1">Belongs to the pseudouridine synthase TruD family.</text>
</comment>
<feature type="region of interest" description="Disordered" evidence="4">
    <location>
        <begin position="435"/>
        <end position="465"/>
    </location>
</feature>
<keyword evidence="7" id="KW-1185">Reference proteome</keyword>
<feature type="compositionally biased region" description="Basic and acidic residues" evidence="4">
    <location>
        <begin position="667"/>
        <end position="677"/>
    </location>
</feature>
<dbReference type="PANTHER" id="PTHR13326:SF21">
    <property type="entry name" value="PSEUDOURIDYLATE SYNTHASE PUS7L"/>
    <property type="match status" value="1"/>
</dbReference>
<dbReference type="PIRSF" id="PIRSF037016">
    <property type="entry name" value="Pseudouridin_synth_euk_prd"/>
    <property type="match status" value="1"/>
</dbReference>
<evidence type="ECO:0000256" key="1">
    <source>
        <dbReference type="ARBA" id="ARBA00007953"/>
    </source>
</evidence>
<dbReference type="PROSITE" id="PS01268">
    <property type="entry name" value="UPF0024"/>
    <property type="match status" value="1"/>
</dbReference>
<gene>
    <name evidence="6" type="ORF">DLAC_09284</name>
</gene>
<comment type="caution">
    <text evidence="6">The sequence shown here is derived from an EMBL/GenBank/DDBJ whole genome shotgun (WGS) entry which is preliminary data.</text>
</comment>
<feature type="compositionally biased region" description="Low complexity" evidence="4">
    <location>
        <begin position="645"/>
        <end position="664"/>
    </location>
</feature>
<dbReference type="Pfam" id="PF01142">
    <property type="entry name" value="TruD"/>
    <property type="match status" value="1"/>
</dbReference>
<evidence type="ECO:0000256" key="2">
    <source>
        <dbReference type="ARBA" id="ARBA00022694"/>
    </source>
</evidence>
<dbReference type="InParanoid" id="A0A151Z9M5"/>
<dbReference type="OrthoDB" id="447290at2759"/>
<protein>
    <submittedName>
        <fullName evidence="6">tRNA pseudouridine synthase D</fullName>
    </submittedName>
</protein>
<feature type="compositionally biased region" description="Low complexity" evidence="4">
    <location>
        <begin position="1"/>
        <end position="19"/>
    </location>
</feature>
<feature type="region of interest" description="Disordered" evidence="4">
    <location>
        <begin position="628"/>
        <end position="677"/>
    </location>
</feature>
<feature type="compositionally biased region" description="Low complexity" evidence="4">
    <location>
        <begin position="437"/>
        <end position="452"/>
    </location>
</feature>
<dbReference type="CDD" id="cd02576">
    <property type="entry name" value="PseudoU_synth_ScPUS7"/>
    <property type="match status" value="1"/>
</dbReference>
<evidence type="ECO:0000256" key="3">
    <source>
        <dbReference type="ARBA" id="ARBA00023235"/>
    </source>
</evidence>
<accession>A0A151Z9M5</accession>
<organism evidence="6 7">
    <name type="scientific">Tieghemostelium lacteum</name>
    <name type="common">Slime mold</name>
    <name type="synonym">Dictyostelium lacteum</name>
    <dbReference type="NCBI Taxonomy" id="361077"/>
    <lineage>
        <taxon>Eukaryota</taxon>
        <taxon>Amoebozoa</taxon>
        <taxon>Evosea</taxon>
        <taxon>Eumycetozoa</taxon>
        <taxon>Dictyostelia</taxon>
        <taxon>Dictyosteliales</taxon>
        <taxon>Raperosteliaceae</taxon>
        <taxon>Tieghemostelium</taxon>
    </lineage>
</organism>
<dbReference type="Proteomes" id="UP000076078">
    <property type="component" value="Unassembled WGS sequence"/>
</dbReference>
<evidence type="ECO:0000256" key="4">
    <source>
        <dbReference type="SAM" id="MobiDB-lite"/>
    </source>
</evidence>
<feature type="region of interest" description="Disordered" evidence="4">
    <location>
        <begin position="1"/>
        <end position="21"/>
    </location>
</feature>
<keyword evidence="3" id="KW-0413">Isomerase</keyword>
<dbReference type="STRING" id="361077.A0A151Z9M5"/>
<dbReference type="OMA" id="WINYFGH"/>
<evidence type="ECO:0000259" key="5">
    <source>
        <dbReference type="PROSITE" id="PS50984"/>
    </source>
</evidence>
<dbReference type="InterPro" id="IPR001656">
    <property type="entry name" value="PsdUridine_synth_TruD"/>
</dbReference>
<reference evidence="6 7" key="1">
    <citation type="submission" date="2015-12" db="EMBL/GenBank/DDBJ databases">
        <title>Dictyostelia acquired genes for synthesis and detection of signals that induce cell-type specialization by lateral gene transfer from prokaryotes.</title>
        <authorList>
            <person name="Gloeckner G."/>
            <person name="Schaap P."/>
        </authorList>
    </citation>
    <scope>NUCLEOTIDE SEQUENCE [LARGE SCALE GENOMIC DNA]</scope>
    <source>
        <strain evidence="6 7">TK</strain>
    </source>
</reference>
<sequence length="677" mass="77485">MSETSITTNDSNNDTTNSDKILNKVERTEEKLGIRVFLGKGDKWTGKLKNRYSDFLVNEIDENNTVVRLKDLEYYDRSNEFNGDESVDKETELKELVGEDQQKEFLIFYNGTNKSDEKAIFLFKSDADKEKRTKLHKLMKQRFFLATETVDCAVKVLSGRNKNTKRLLDDRYPSDKPKYVEFSLYKENRDSMDALNVLSKYLQQSSKLFSIAGTKDKRGITVQKVTVYKVTPKRLSEVNKKLANIQPVMRIDDFKFTNRQLSLGNLNGNRFTVAIRDIQDANDQLITQSVEDFKQTGFMNYFGTQRFGTGEIGTHEIGKAVLKGDFEKVASLLLDPRENEREGATKARKYYKETGDINKTISMLPHQLTGEKMFLIGLKNTKNFEGAFDNIPRTLRMLYPHAYQSYLWNHMSSLRIETFGRQLVVGDIVAVSEEPVASTTTTTTATASTTNNSEEKDKEPEQQEIEEDASEVVKKNIKIAFVTQEDLDSNRYSISQLVMPLIGDNIQLPKNIIGEKYLEALHNDGLSIERLEKISNKVYGLKGVYRKVIEQANDVTYRIINHDDPNYDLTQSDMDILKNKPEPVSLENGKFKSLVVSFNLHPGTYATMAYREILKNSSDFQNQISINKNANQKNYGNKRKLDEISNSSTTTDNNDNNNNNSNNDEQPQTKKLDIKEQ</sequence>
<dbReference type="GO" id="GO:0009982">
    <property type="term" value="F:pseudouridine synthase activity"/>
    <property type="evidence" value="ECO:0007669"/>
    <property type="project" value="InterPro"/>
</dbReference>
<dbReference type="GO" id="GO:0003723">
    <property type="term" value="F:RNA binding"/>
    <property type="evidence" value="ECO:0007669"/>
    <property type="project" value="InterPro"/>
</dbReference>
<dbReference type="NCBIfam" id="TIGR00094">
    <property type="entry name" value="tRNA_TruD_broad"/>
    <property type="match status" value="1"/>
</dbReference>
<dbReference type="Gene3D" id="3.30.2350.20">
    <property type="entry name" value="TruD, catalytic domain"/>
    <property type="match status" value="2"/>
</dbReference>
<dbReference type="AlphaFoldDB" id="A0A151Z9M5"/>
<proteinExistence type="inferred from homology"/>
<dbReference type="FunCoup" id="A0A151Z9M5">
    <property type="interactions" value="943"/>
</dbReference>
<dbReference type="InterPro" id="IPR011760">
    <property type="entry name" value="PsdUridine_synth_TruD_insert"/>
</dbReference>
<dbReference type="InterPro" id="IPR042214">
    <property type="entry name" value="TruD_catalytic"/>
</dbReference>
<dbReference type="PANTHER" id="PTHR13326">
    <property type="entry name" value="TRNA PSEUDOURIDINE SYNTHASE D"/>
    <property type="match status" value="1"/>
</dbReference>
<dbReference type="GO" id="GO:0001522">
    <property type="term" value="P:pseudouridine synthesis"/>
    <property type="evidence" value="ECO:0007669"/>
    <property type="project" value="InterPro"/>
</dbReference>
<evidence type="ECO:0000313" key="7">
    <source>
        <dbReference type="Proteomes" id="UP000076078"/>
    </source>
</evidence>
<name>A0A151Z9M5_TIELA</name>
<dbReference type="InterPro" id="IPR020119">
    <property type="entry name" value="PsdUridine_synth_TruD_CS"/>
</dbReference>
<dbReference type="GO" id="GO:0008033">
    <property type="term" value="P:tRNA processing"/>
    <property type="evidence" value="ECO:0007669"/>
    <property type="project" value="UniProtKB-KW"/>
</dbReference>
<dbReference type="InterPro" id="IPR020103">
    <property type="entry name" value="PsdUridine_synth_cat_dom_sf"/>
</dbReference>
<keyword evidence="2" id="KW-0819">tRNA processing</keyword>
<dbReference type="PROSITE" id="PS50984">
    <property type="entry name" value="TRUD"/>
    <property type="match status" value="1"/>
</dbReference>
<dbReference type="GO" id="GO:0005634">
    <property type="term" value="C:nucleus"/>
    <property type="evidence" value="ECO:0007669"/>
    <property type="project" value="TreeGrafter"/>
</dbReference>
<dbReference type="SUPFAM" id="SSF55120">
    <property type="entry name" value="Pseudouridine synthase"/>
    <property type="match status" value="1"/>
</dbReference>
<feature type="domain" description="TRUD" evidence="5">
    <location>
        <begin position="297"/>
        <end position="551"/>
    </location>
</feature>